<protein>
    <submittedName>
        <fullName evidence="1">Uncharacterized protein</fullName>
    </submittedName>
</protein>
<evidence type="ECO:0000313" key="2">
    <source>
        <dbReference type="Proteomes" id="UP000287605"/>
    </source>
</evidence>
<reference evidence="1 2" key="1">
    <citation type="submission" date="2017-05" db="EMBL/GenBank/DDBJ databases">
        <title>Vagococcus spp. assemblies.</title>
        <authorList>
            <person name="Gulvik C.A."/>
        </authorList>
    </citation>
    <scope>NUCLEOTIDE SEQUENCE [LARGE SCALE GENOMIC DNA]</scope>
    <source>
        <strain evidence="1 2">CCUG 51432</strain>
    </source>
</reference>
<organism evidence="1 2">
    <name type="scientific">Vagococcus elongatus</name>
    <dbReference type="NCBI Taxonomy" id="180344"/>
    <lineage>
        <taxon>Bacteria</taxon>
        <taxon>Bacillati</taxon>
        <taxon>Bacillota</taxon>
        <taxon>Bacilli</taxon>
        <taxon>Lactobacillales</taxon>
        <taxon>Enterococcaceae</taxon>
        <taxon>Vagococcus</taxon>
    </lineage>
</organism>
<dbReference type="AlphaFoldDB" id="A0A430AW12"/>
<accession>A0A430AW12</accession>
<dbReference type="Proteomes" id="UP000287605">
    <property type="component" value="Unassembled WGS sequence"/>
</dbReference>
<dbReference type="RefSeq" id="WP_126808653.1">
    <property type="nucleotide sequence ID" value="NZ_NGKA01000008.1"/>
</dbReference>
<comment type="caution">
    <text evidence="1">The sequence shown here is derived from an EMBL/GenBank/DDBJ whole genome shotgun (WGS) entry which is preliminary data.</text>
</comment>
<evidence type="ECO:0000313" key="1">
    <source>
        <dbReference type="EMBL" id="RSU12238.1"/>
    </source>
</evidence>
<sequence>MLSSADKTRNIKISDITCITAPVEDTHLKLWLLFDTECVSGIESIIETSPSESGILEKTARYCLRGNDSTYLEIGYIDLHTGEAKRYNVPEKDDGEKNE</sequence>
<name>A0A430AW12_9ENTE</name>
<gene>
    <name evidence="1" type="ORF">CBF29_06470</name>
</gene>
<proteinExistence type="predicted"/>
<keyword evidence="2" id="KW-1185">Reference proteome</keyword>
<dbReference type="EMBL" id="NGKA01000008">
    <property type="protein sequence ID" value="RSU12238.1"/>
    <property type="molecule type" value="Genomic_DNA"/>
</dbReference>